<accession>A0A3D9YSN2</accession>
<evidence type="ECO:0000256" key="4">
    <source>
        <dbReference type="ARBA" id="ARBA00022884"/>
    </source>
</evidence>
<evidence type="ECO:0000256" key="3">
    <source>
        <dbReference type="ARBA" id="ARBA00022691"/>
    </source>
</evidence>
<sequence>MSHPATDAPKPQSRRADAAQFLRTWAANPLLLGAVTPSGPALAAAMAQEIDPAQPGPVVELGPGTGVMTQALLARGIAPERLFLIEYEPGFCELLRARFPGVTIIQGDAYDLRGTLGARLSAAPIAVISSLPLITRPEPQRAALLAEAFGMMAPGSPFVQFSYSLFSPAPRKLLAPHTLKISPWVWRNVPPARVWVYRAAGAAA</sequence>
<dbReference type="Gene3D" id="3.40.50.150">
    <property type="entry name" value="Vaccinia Virus protein VP39"/>
    <property type="match status" value="1"/>
</dbReference>
<gene>
    <name evidence="6" type="ORF">DES32_2632</name>
</gene>
<keyword evidence="1 6" id="KW-0489">Methyltransferase</keyword>
<evidence type="ECO:0000313" key="7">
    <source>
        <dbReference type="Proteomes" id="UP000256900"/>
    </source>
</evidence>
<dbReference type="CDD" id="cd02440">
    <property type="entry name" value="AdoMet_MTases"/>
    <property type="match status" value="1"/>
</dbReference>
<keyword evidence="7" id="KW-1185">Reference proteome</keyword>
<reference evidence="6 7" key="1">
    <citation type="submission" date="2018-08" db="EMBL/GenBank/DDBJ databases">
        <title>Genomic Encyclopedia of Type Strains, Phase IV (KMG-IV): sequencing the most valuable type-strain genomes for metagenomic binning, comparative biology and taxonomic classification.</title>
        <authorList>
            <person name="Goeker M."/>
        </authorList>
    </citation>
    <scope>NUCLEOTIDE SEQUENCE [LARGE SCALE GENOMIC DNA]</scope>
    <source>
        <strain evidence="6 7">BW863</strain>
    </source>
</reference>
<dbReference type="PANTHER" id="PTHR11727">
    <property type="entry name" value="DIMETHYLADENOSINE TRANSFERASE"/>
    <property type="match status" value="1"/>
</dbReference>
<dbReference type="InterPro" id="IPR020598">
    <property type="entry name" value="rRNA_Ade_methylase_Trfase_N"/>
</dbReference>
<evidence type="ECO:0000313" key="6">
    <source>
        <dbReference type="EMBL" id="REF84523.1"/>
    </source>
</evidence>
<evidence type="ECO:0000256" key="2">
    <source>
        <dbReference type="ARBA" id="ARBA00022679"/>
    </source>
</evidence>
<dbReference type="EMBL" id="QUMO01000004">
    <property type="protein sequence ID" value="REF84523.1"/>
    <property type="molecule type" value="Genomic_DNA"/>
</dbReference>
<evidence type="ECO:0000256" key="1">
    <source>
        <dbReference type="ARBA" id="ARBA00022603"/>
    </source>
</evidence>
<dbReference type="InterPro" id="IPR029063">
    <property type="entry name" value="SAM-dependent_MTases_sf"/>
</dbReference>
<name>A0A3D9YSN2_9HYPH</name>
<dbReference type="Pfam" id="PF13649">
    <property type="entry name" value="Methyltransf_25"/>
    <property type="match status" value="1"/>
</dbReference>
<dbReference type="InterPro" id="IPR001737">
    <property type="entry name" value="KsgA/Erm"/>
</dbReference>
<organism evidence="6 7">
    <name type="scientific">Methylovirgula ligni</name>
    <dbReference type="NCBI Taxonomy" id="569860"/>
    <lineage>
        <taxon>Bacteria</taxon>
        <taxon>Pseudomonadati</taxon>
        <taxon>Pseudomonadota</taxon>
        <taxon>Alphaproteobacteria</taxon>
        <taxon>Hyphomicrobiales</taxon>
        <taxon>Beijerinckiaceae</taxon>
        <taxon>Methylovirgula</taxon>
    </lineage>
</organism>
<dbReference type="PANTHER" id="PTHR11727:SF14">
    <property type="entry name" value="BLL8166 PROTEIN"/>
    <property type="match status" value="1"/>
</dbReference>
<keyword evidence="4" id="KW-0694">RNA-binding</keyword>
<feature type="domain" description="Ribosomal RNA adenine methylase transferase N-terminal" evidence="5">
    <location>
        <begin position="42"/>
        <end position="178"/>
    </location>
</feature>
<dbReference type="AlphaFoldDB" id="A0A3D9YSN2"/>
<dbReference type="SUPFAM" id="SSF53335">
    <property type="entry name" value="S-adenosyl-L-methionine-dependent methyltransferases"/>
    <property type="match status" value="1"/>
</dbReference>
<keyword evidence="2 6" id="KW-0808">Transferase</keyword>
<evidence type="ECO:0000259" key="5">
    <source>
        <dbReference type="SMART" id="SM00650"/>
    </source>
</evidence>
<dbReference type="RefSeq" id="WP_245411316.1">
    <property type="nucleotide sequence ID" value="NZ_CP025086.1"/>
</dbReference>
<dbReference type="GO" id="GO:0000179">
    <property type="term" value="F:rRNA (adenine-N6,N6-)-dimethyltransferase activity"/>
    <property type="evidence" value="ECO:0007669"/>
    <property type="project" value="InterPro"/>
</dbReference>
<dbReference type="Proteomes" id="UP000256900">
    <property type="component" value="Unassembled WGS sequence"/>
</dbReference>
<proteinExistence type="predicted"/>
<dbReference type="InterPro" id="IPR041698">
    <property type="entry name" value="Methyltransf_25"/>
</dbReference>
<comment type="caution">
    <text evidence="6">The sequence shown here is derived from an EMBL/GenBank/DDBJ whole genome shotgun (WGS) entry which is preliminary data.</text>
</comment>
<keyword evidence="3" id="KW-0949">S-adenosyl-L-methionine</keyword>
<dbReference type="SMART" id="SM00650">
    <property type="entry name" value="rADc"/>
    <property type="match status" value="1"/>
</dbReference>
<dbReference type="GO" id="GO:0003723">
    <property type="term" value="F:RNA binding"/>
    <property type="evidence" value="ECO:0007669"/>
    <property type="project" value="UniProtKB-KW"/>
</dbReference>
<protein>
    <submittedName>
        <fullName evidence="6">Phosphatidylethanolamine/phosphatidyl-N-methylethanolamine N-methyltransferase</fullName>
    </submittedName>
</protein>